<feature type="region of interest" description="Disordered" evidence="5">
    <location>
        <begin position="44"/>
        <end position="63"/>
    </location>
</feature>
<keyword evidence="8" id="KW-1185">Reference proteome</keyword>
<dbReference type="GO" id="GO:0030288">
    <property type="term" value="C:outer membrane-bounded periplasmic space"/>
    <property type="evidence" value="ECO:0007669"/>
    <property type="project" value="TreeGrafter"/>
</dbReference>
<evidence type="ECO:0000259" key="6">
    <source>
        <dbReference type="PROSITE" id="PS50983"/>
    </source>
</evidence>
<dbReference type="PANTHER" id="PTHR30532:SF21">
    <property type="entry name" value="SIDEROPHORE-BINDING LIPOPROTEIN YFIY-RELATED"/>
    <property type="match status" value="1"/>
</dbReference>
<comment type="similarity">
    <text evidence="2">Belongs to the bacterial solute-binding protein 8 family.</text>
</comment>
<feature type="compositionally biased region" description="Low complexity" evidence="5">
    <location>
        <begin position="44"/>
        <end position="59"/>
    </location>
</feature>
<dbReference type="SUPFAM" id="SSF53807">
    <property type="entry name" value="Helical backbone' metal receptor"/>
    <property type="match status" value="1"/>
</dbReference>
<dbReference type="InterPro" id="IPR051313">
    <property type="entry name" value="Bact_iron-sidero_bind"/>
</dbReference>
<dbReference type="GO" id="GO:1901678">
    <property type="term" value="P:iron coordination entity transport"/>
    <property type="evidence" value="ECO:0007669"/>
    <property type="project" value="UniProtKB-ARBA"/>
</dbReference>
<dbReference type="AlphaFoldDB" id="A0A1G8B1D9"/>
<accession>A0A1G8B1D9</accession>
<dbReference type="CDD" id="cd01146">
    <property type="entry name" value="FhuD"/>
    <property type="match status" value="1"/>
</dbReference>
<evidence type="ECO:0000313" key="8">
    <source>
        <dbReference type="Proteomes" id="UP000198923"/>
    </source>
</evidence>
<dbReference type="EMBL" id="FNCN01000013">
    <property type="protein sequence ID" value="SDH26941.1"/>
    <property type="molecule type" value="Genomic_DNA"/>
</dbReference>
<dbReference type="InterPro" id="IPR002491">
    <property type="entry name" value="ABC_transptr_periplasmic_BD"/>
</dbReference>
<evidence type="ECO:0000256" key="5">
    <source>
        <dbReference type="SAM" id="MobiDB-lite"/>
    </source>
</evidence>
<evidence type="ECO:0000256" key="3">
    <source>
        <dbReference type="ARBA" id="ARBA00022448"/>
    </source>
</evidence>
<protein>
    <submittedName>
        <fullName evidence="7">Iron complex transport system substrate-binding protein</fullName>
    </submittedName>
</protein>
<feature type="domain" description="Fe/B12 periplasmic-binding" evidence="6">
    <location>
        <begin position="83"/>
        <end position="350"/>
    </location>
</feature>
<sequence>MANLSEVSLAFLEGKYLMRTLRALAAGVAGAVLALGLAACGSSSTTESSTATPQQTTAEGGTSFPRTVKHAMGETTVPAQPKRVIALDQSFVDAVLSLQSEIVGFTEYRSMGDKLPEYLAPVQGYAKQAVSVGTLESPSIEKIISLKPDLIISAKVRHEALYAQLSQIAPTVFSETTGAMWKDNIHLAATALGKEDVATQVIKKFEDRAATIGKSIAAGNDGKLPTVSIVRFAGEPTARLYVENSYSGVVLKDVGFPRPEGQPSTTETIMVEISEERISDLDAEHIFVTSYSPDGSGKDATQEKFLANPLWGKLKGEKHDVSDTTWMTAVGLQGAELMLDDLAKLFKVDPAKA</sequence>
<proteinExistence type="inferred from homology"/>
<evidence type="ECO:0000256" key="1">
    <source>
        <dbReference type="ARBA" id="ARBA00004196"/>
    </source>
</evidence>
<dbReference type="Gene3D" id="3.40.50.1980">
    <property type="entry name" value="Nitrogenase molybdenum iron protein domain"/>
    <property type="match status" value="2"/>
</dbReference>
<evidence type="ECO:0000256" key="2">
    <source>
        <dbReference type="ARBA" id="ARBA00008814"/>
    </source>
</evidence>
<organism evidence="7 8">
    <name type="scientific">Sinosporangium album</name>
    <dbReference type="NCBI Taxonomy" id="504805"/>
    <lineage>
        <taxon>Bacteria</taxon>
        <taxon>Bacillati</taxon>
        <taxon>Actinomycetota</taxon>
        <taxon>Actinomycetes</taxon>
        <taxon>Streptosporangiales</taxon>
        <taxon>Streptosporangiaceae</taxon>
        <taxon>Sinosporangium</taxon>
    </lineage>
</organism>
<reference evidence="7 8" key="1">
    <citation type="submission" date="2016-10" db="EMBL/GenBank/DDBJ databases">
        <authorList>
            <person name="de Groot N.N."/>
        </authorList>
    </citation>
    <scope>NUCLEOTIDE SEQUENCE [LARGE SCALE GENOMIC DNA]</scope>
    <source>
        <strain evidence="7 8">CPCC 201354</strain>
    </source>
</reference>
<name>A0A1G8B1D9_9ACTN</name>
<keyword evidence="4" id="KW-0732">Signal</keyword>
<dbReference type="Pfam" id="PF01497">
    <property type="entry name" value="Peripla_BP_2"/>
    <property type="match status" value="1"/>
</dbReference>
<comment type="subcellular location">
    <subcellularLocation>
        <location evidence="1">Cell envelope</location>
    </subcellularLocation>
</comment>
<dbReference type="PROSITE" id="PS50983">
    <property type="entry name" value="FE_B12_PBP"/>
    <property type="match status" value="1"/>
</dbReference>
<gene>
    <name evidence="7" type="ORF">SAMN05421505_11383</name>
</gene>
<dbReference type="STRING" id="504805.SAMN05421505_11383"/>
<dbReference type="Proteomes" id="UP000198923">
    <property type="component" value="Unassembled WGS sequence"/>
</dbReference>
<evidence type="ECO:0000313" key="7">
    <source>
        <dbReference type="EMBL" id="SDH26941.1"/>
    </source>
</evidence>
<dbReference type="PANTHER" id="PTHR30532">
    <property type="entry name" value="IRON III DICITRATE-BINDING PERIPLASMIC PROTEIN"/>
    <property type="match status" value="1"/>
</dbReference>
<evidence type="ECO:0000256" key="4">
    <source>
        <dbReference type="ARBA" id="ARBA00022729"/>
    </source>
</evidence>
<keyword evidence="3" id="KW-0813">Transport</keyword>